<feature type="binding site" evidence="17">
    <location>
        <position position="101"/>
    </location>
    <ligand>
        <name>Zn(2+)</name>
        <dbReference type="ChEBI" id="CHEBI:29105"/>
        <note>catalytic</note>
    </ligand>
</feature>
<feature type="binding site" evidence="17">
    <location>
        <position position="126"/>
    </location>
    <ligand>
        <name>Zn(2+)</name>
        <dbReference type="ChEBI" id="CHEBI:29105"/>
        <note>catalytic</note>
    </ligand>
</feature>
<organism evidence="20 21">
    <name type="scientific">Saccharothrix australiensis</name>
    <dbReference type="NCBI Taxonomy" id="2072"/>
    <lineage>
        <taxon>Bacteria</taxon>
        <taxon>Bacillati</taxon>
        <taxon>Actinomycetota</taxon>
        <taxon>Actinomycetes</taxon>
        <taxon>Pseudonocardiales</taxon>
        <taxon>Pseudonocardiaceae</taxon>
        <taxon>Saccharothrix</taxon>
    </lineage>
</organism>
<dbReference type="SUPFAM" id="SSF53597">
    <property type="entry name" value="Dihydrofolate reductase-like"/>
    <property type="match status" value="1"/>
</dbReference>
<comment type="pathway">
    <text evidence="3 14">Cofactor biosynthesis; riboflavin biosynthesis; 5-amino-6-(D-ribitylamino)uracil from GTP: step 3/4.</text>
</comment>
<comment type="similarity">
    <text evidence="5 14">In the C-terminal section; belongs to the HTP reductase family.</text>
</comment>
<dbReference type="Gene3D" id="3.40.430.10">
    <property type="entry name" value="Dihydrofolate Reductase, subunit A"/>
    <property type="match status" value="2"/>
</dbReference>
<keyword evidence="9 14" id="KW-0521">NADP</keyword>
<dbReference type="EC" id="3.5.4.26" evidence="14"/>
<dbReference type="Proteomes" id="UP000282084">
    <property type="component" value="Unassembled WGS sequence"/>
</dbReference>
<evidence type="ECO:0000256" key="2">
    <source>
        <dbReference type="ARBA" id="ARBA00004882"/>
    </source>
</evidence>
<dbReference type="InterPro" id="IPR002734">
    <property type="entry name" value="RibDG_C"/>
</dbReference>
<feature type="compositionally biased region" description="Low complexity" evidence="18">
    <location>
        <begin position="33"/>
        <end position="43"/>
    </location>
</feature>
<feature type="active site" description="Proton donor" evidence="15">
    <location>
        <position position="103"/>
    </location>
</feature>
<dbReference type="InterPro" id="IPR016192">
    <property type="entry name" value="APOBEC/CMP_deaminase_Zn-bd"/>
</dbReference>
<dbReference type="PROSITE" id="PS51747">
    <property type="entry name" value="CYT_DCMP_DEAMINASES_2"/>
    <property type="match status" value="1"/>
</dbReference>
<evidence type="ECO:0000256" key="4">
    <source>
        <dbReference type="ARBA" id="ARBA00005259"/>
    </source>
</evidence>
<dbReference type="SUPFAM" id="SSF53927">
    <property type="entry name" value="Cytidine deaminase-like"/>
    <property type="match status" value="1"/>
</dbReference>
<dbReference type="PANTHER" id="PTHR38011">
    <property type="entry name" value="DIHYDROFOLATE REDUCTASE FAMILY PROTEIN (AFU_ORTHOLOGUE AFUA_8G06820)"/>
    <property type="match status" value="1"/>
</dbReference>
<evidence type="ECO:0000313" key="21">
    <source>
        <dbReference type="Proteomes" id="UP000282084"/>
    </source>
</evidence>
<evidence type="ECO:0000256" key="14">
    <source>
        <dbReference type="PIRNR" id="PIRNR006769"/>
    </source>
</evidence>
<dbReference type="EC" id="1.1.1.193" evidence="14"/>
<dbReference type="PANTHER" id="PTHR38011:SF7">
    <property type="entry name" value="2,5-DIAMINO-6-RIBOSYLAMINO-4(3H)-PYRIMIDINONE 5'-PHOSPHATE REDUCTASE"/>
    <property type="match status" value="1"/>
</dbReference>
<keyword evidence="7 14" id="KW-0479">Metal-binding</keyword>
<dbReference type="Pfam" id="PF01872">
    <property type="entry name" value="RibD_C"/>
    <property type="match status" value="1"/>
</dbReference>
<name>A0A495W6W2_9PSEU</name>
<evidence type="ECO:0000256" key="18">
    <source>
        <dbReference type="SAM" id="MobiDB-lite"/>
    </source>
</evidence>
<feature type="compositionally biased region" description="Gly residues" evidence="18">
    <location>
        <begin position="22"/>
        <end position="32"/>
    </location>
</feature>
<dbReference type="UniPathway" id="UPA00275">
    <property type="reaction ID" value="UER00401"/>
</dbReference>
<protein>
    <recommendedName>
        <fullName evidence="14">Riboflavin biosynthesis protein RibD</fullName>
    </recommendedName>
    <domain>
        <recommendedName>
            <fullName evidence="14">Diaminohydroxyphosphoribosylaminopyrimidine deaminase</fullName>
            <shortName evidence="14">DRAP deaminase</shortName>
            <ecNumber evidence="14">3.5.4.26</ecNumber>
        </recommendedName>
        <alternativeName>
            <fullName evidence="14">Riboflavin-specific deaminase</fullName>
        </alternativeName>
    </domain>
    <domain>
        <recommendedName>
            <fullName evidence="14">5-amino-6-(5-phosphoribosylamino)uracil reductase</fullName>
            <ecNumber evidence="14">1.1.1.193</ecNumber>
        </recommendedName>
        <alternativeName>
            <fullName evidence="14">HTP reductase</fullName>
        </alternativeName>
    </domain>
</protein>
<comment type="similarity">
    <text evidence="4 14">In the N-terminal section; belongs to the cytidine and deoxycytidylate deaminase family.</text>
</comment>
<comment type="catalytic activity">
    <reaction evidence="12 14">
        <text>5-amino-6-(5-phospho-D-ribitylamino)uracil + NADP(+) = 5-amino-6-(5-phospho-D-ribosylamino)uracil + NADPH + H(+)</text>
        <dbReference type="Rhea" id="RHEA:17845"/>
        <dbReference type="ChEBI" id="CHEBI:15378"/>
        <dbReference type="ChEBI" id="CHEBI:57783"/>
        <dbReference type="ChEBI" id="CHEBI:58349"/>
        <dbReference type="ChEBI" id="CHEBI:58421"/>
        <dbReference type="ChEBI" id="CHEBI:58453"/>
        <dbReference type="EC" id="1.1.1.193"/>
    </reaction>
</comment>
<dbReference type="CDD" id="cd01284">
    <property type="entry name" value="Riboflavin_deaminase-reductase"/>
    <property type="match status" value="1"/>
</dbReference>
<feature type="binding site" evidence="16">
    <location>
        <begin position="313"/>
        <end position="319"/>
    </location>
    <ligand>
        <name>NADP(+)</name>
        <dbReference type="ChEBI" id="CHEBI:58349"/>
    </ligand>
</feature>
<dbReference type="PROSITE" id="PS00903">
    <property type="entry name" value="CYT_DCMP_DEAMINASES_1"/>
    <property type="match status" value="1"/>
</dbReference>
<evidence type="ECO:0000256" key="11">
    <source>
        <dbReference type="ARBA" id="ARBA00023268"/>
    </source>
</evidence>
<evidence type="ECO:0000256" key="8">
    <source>
        <dbReference type="ARBA" id="ARBA00022833"/>
    </source>
</evidence>
<dbReference type="AlphaFoldDB" id="A0A495W6W2"/>
<evidence type="ECO:0000256" key="3">
    <source>
        <dbReference type="ARBA" id="ARBA00004910"/>
    </source>
</evidence>
<evidence type="ECO:0000256" key="15">
    <source>
        <dbReference type="PIRSR" id="PIRSR006769-1"/>
    </source>
</evidence>
<evidence type="ECO:0000259" key="19">
    <source>
        <dbReference type="PROSITE" id="PS51747"/>
    </source>
</evidence>
<feature type="binding site" evidence="16">
    <location>
        <position position="311"/>
    </location>
    <ligand>
        <name>substrate</name>
    </ligand>
</feature>
<feature type="binding site" evidence="16">
    <location>
        <position position="215"/>
    </location>
    <ligand>
        <name>substrate</name>
    </ligand>
</feature>
<feature type="domain" description="CMP/dCMP-type deaminase" evidence="19">
    <location>
        <begin position="51"/>
        <end position="173"/>
    </location>
</feature>
<dbReference type="InterPro" id="IPR002125">
    <property type="entry name" value="CMP_dCMP_dom"/>
</dbReference>
<keyword evidence="8 14" id="KW-0862">Zinc</keyword>
<evidence type="ECO:0000256" key="13">
    <source>
        <dbReference type="ARBA" id="ARBA00049886"/>
    </source>
</evidence>
<dbReference type="GO" id="GO:0008703">
    <property type="term" value="F:5-amino-6-(5-phosphoribosylamino)uracil reductase activity"/>
    <property type="evidence" value="ECO:0007669"/>
    <property type="project" value="UniProtKB-EC"/>
</dbReference>
<comment type="function">
    <text evidence="1 14">Converts 2,5-diamino-6-(ribosylamino)-4(3h)-pyrimidinone 5'-phosphate into 5-amino-6-(ribosylamino)-2,4(1h,3h)-pyrimidinedione 5'-phosphate.</text>
</comment>
<evidence type="ECO:0000256" key="6">
    <source>
        <dbReference type="ARBA" id="ARBA00022619"/>
    </source>
</evidence>
<evidence type="ECO:0000256" key="5">
    <source>
        <dbReference type="ARBA" id="ARBA00007417"/>
    </source>
</evidence>
<comment type="pathway">
    <text evidence="2 14">Cofactor biosynthesis; riboflavin biosynthesis; 5-amino-6-(D-ribitylamino)uracil from GTP: step 2/4.</text>
</comment>
<evidence type="ECO:0000256" key="12">
    <source>
        <dbReference type="ARBA" id="ARBA00049861"/>
    </source>
</evidence>
<feature type="compositionally biased region" description="Low complexity" evidence="18">
    <location>
        <begin position="8"/>
        <end position="20"/>
    </location>
</feature>
<evidence type="ECO:0000256" key="17">
    <source>
        <dbReference type="PIRSR" id="PIRSR006769-3"/>
    </source>
</evidence>
<feature type="binding site" evidence="16">
    <location>
        <position position="201"/>
    </location>
    <ligand>
        <name>NADP(+)</name>
        <dbReference type="ChEBI" id="CHEBI:58349"/>
    </ligand>
</feature>
<dbReference type="GO" id="GO:0009231">
    <property type="term" value="P:riboflavin biosynthetic process"/>
    <property type="evidence" value="ECO:0007669"/>
    <property type="project" value="UniProtKB-UniPathway"/>
</dbReference>
<evidence type="ECO:0000256" key="9">
    <source>
        <dbReference type="ARBA" id="ARBA00022857"/>
    </source>
</evidence>
<feature type="binding site" evidence="16">
    <location>
        <position position="217"/>
    </location>
    <ligand>
        <name>NADP(+)</name>
        <dbReference type="ChEBI" id="CHEBI:58349"/>
    </ligand>
</feature>
<dbReference type="Pfam" id="PF00383">
    <property type="entry name" value="dCMP_cyt_deam_1"/>
    <property type="match status" value="1"/>
</dbReference>
<dbReference type="EMBL" id="RBXO01000001">
    <property type="protein sequence ID" value="RKT56383.1"/>
    <property type="molecule type" value="Genomic_DNA"/>
</dbReference>
<feature type="binding site" evidence="16">
    <location>
        <position position="251"/>
    </location>
    <ligand>
        <name>substrate</name>
    </ligand>
</feature>
<keyword evidence="10 14" id="KW-0560">Oxidoreductase</keyword>
<feature type="binding site" evidence="16">
    <location>
        <position position="254"/>
    </location>
    <ligand>
        <name>substrate</name>
    </ligand>
</feature>
<accession>A0A495W6W2</accession>
<feature type="binding site" evidence="16">
    <location>
        <position position="269"/>
    </location>
    <ligand>
        <name>NADP(+)</name>
        <dbReference type="ChEBI" id="CHEBI:58349"/>
    </ligand>
</feature>
<evidence type="ECO:0000256" key="16">
    <source>
        <dbReference type="PIRSR" id="PIRSR006769-2"/>
    </source>
</evidence>
<evidence type="ECO:0000256" key="1">
    <source>
        <dbReference type="ARBA" id="ARBA00002151"/>
    </source>
</evidence>
<feature type="binding site" evidence="16">
    <location>
        <position position="243"/>
    </location>
    <ligand>
        <name>NADP(+)</name>
        <dbReference type="ChEBI" id="CHEBI:58349"/>
    </ligand>
</feature>
<dbReference type="GO" id="GO:0008270">
    <property type="term" value="F:zinc ion binding"/>
    <property type="evidence" value="ECO:0007669"/>
    <property type="project" value="InterPro"/>
</dbReference>
<dbReference type="NCBIfam" id="TIGR00326">
    <property type="entry name" value="eubact_ribD"/>
    <property type="match status" value="1"/>
</dbReference>
<reference evidence="20 21" key="1">
    <citation type="submission" date="2018-10" db="EMBL/GenBank/DDBJ databases">
        <title>Sequencing the genomes of 1000 actinobacteria strains.</title>
        <authorList>
            <person name="Klenk H.-P."/>
        </authorList>
    </citation>
    <scope>NUCLEOTIDE SEQUENCE [LARGE SCALE GENOMIC DNA]</scope>
    <source>
        <strain evidence="20 21">DSM 43800</strain>
    </source>
</reference>
<evidence type="ECO:0000313" key="20">
    <source>
        <dbReference type="EMBL" id="RKT56383.1"/>
    </source>
</evidence>
<evidence type="ECO:0000256" key="7">
    <source>
        <dbReference type="ARBA" id="ARBA00022723"/>
    </source>
</evidence>
<gene>
    <name evidence="20" type="ORF">C8E97_5082</name>
</gene>
<feature type="region of interest" description="Disordered" evidence="18">
    <location>
        <begin position="1"/>
        <end position="43"/>
    </location>
</feature>
<keyword evidence="14" id="KW-0378">Hydrolase</keyword>
<feature type="binding site" evidence="16">
    <location>
        <position position="247"/>
    </location>
    <ligand>
        <name>NADP(+)</name>
        <dbReference type="ChEBI" id="CHEBI:58349"/>
    </ligand>
</feature>
<evidence type="ECO:0000256" key="10">
    <source>
        <dbReference type="ARBA" id="ARBA00023002"/>
    </source>
</evidence>
<dbReference type="GO" id="GO:0008835">
    <property type="term" value="F:diaminohydroxyphosphoribosylaminopyrimidine deaminase activity"/>
    <property type="evidence" value="ECO:0007669"/>
    <property type="project" value="UniProtKB-EC"/>
</dbReference>
<comment type="catalytic activity">
    <reaction evidence="13 14">
        <text>2,5-diamino-6-hydroxy-4-(5-phosphoribosylamino)-pyrimidine + H2O + H(+) = 5-amino-6-(5-phospho-D-ribosylamino)uracil + NH4(+)</text>
        <dbReference type="Rhea" id="RHEA:21868"/>
        <dbReference type="ChEBI" id="CHEBI:15377"/>
        <dbReference type="ChEBI" id="CHEBI:15378"/>
        <dbReference type="ChEBI" id="CHEBI:28938"/>
        <dbReference type="ChEBI" id="CHEBI:58453"/>
        <dbReference type="ChEBI" id="CHEBI:58614"/>
        <dbReference type="EC" id="3.5.4.26"/>
    </reaction>
</comment>
<dbReference type="InterPro" id="IPR004794">
    <property type="entry name" value="Eubact_RibD"/>
</dbReference>
<comment type="cofactor">
    <cofactor evidence="14 17">
        <name>Zn(2+)</name>
        <dbReference type="ChEBI" id="CHEBI:29105"/>
    </cofactor>
    <text evidence="14 17">Binds 1 zinc ion.</text>
</comment>
<keyword evidence="11" id="KW-0511">Multifunctional enzyme</keyword>
<dbReference type="PIRSF" id="PIRSF006769">
    <property type="entry name" value="RibD"/>
    <property type="match status" value="1"/>
</dbReference>
<keyword evidence="6 14" id="KW-0686">Riboflavin biosynthesis</keyword>
<proteinExistence type="inferred from homology"/>
<dbReference type="Gene3D" id="3.40.140.10">
    <property type="entry name" value="Cytidine Deaminase, domain 2"/>
    <property type="match status" value="1"/>
</dbReference>
<comment type="caution">
    <text evidence="20">The sequence shown here is derived from an EMBL/GenBank/DDBJ whole genome shotgun (WGS) entry which is preliminary data.</text>
</comment>
<feature type="binding site" evidence="16">
    <location>
        <position position="231"/>
    </location>
    <ligand>
        <name>substrate</name>
    </ligand>
</feature>
<keyword evidence="21" id="KW-1185">Reference proteome</keyword>
<feature type="binding site" evidence="17">
    <location>
        <position position="135"/>
    </location>
    <ligand>
        <name>Zn(2+)</name>
        <dbReference type="ChEBI" id="CHEBI:29105"/>
        <note>catalytic</note>
    </ligand>
</feature>
<sequence length="381" mass="38526">MSGDEAAGGRPADRAPGPDGSRVGGATPGGPTDGPRPGGPVVVRAGAAARPSLAEAMALAIAASARARGTTSPNPPVGAVVLSADGEVVGTGATRPPGQAHAEVVALAEAGGRARGGTAVVTLEPCSHFGRTPPCARALVAAGVARVVFAHPDPNPKAAGGADVLRAAGVEVVHLPTHVEPLRAWLHFARTGRPHVTWKYAATLDGRTAAADGTSRWISSAESRAEVHALRTAVDAIVVGTGTVRVDDPRLTARGTGAARQPLRVVVGTSDLPARARVLDDEAETLHVRTHDPDEVLTELVRRGAVDVLLEGGPTLAGAFARAGRIDRVLAYVAPKLLGDGPSALRDMGVSTITDAVGLVVEQVTMCGPDVRISAVPASAR</sequence>
<dbReference type="InterPro" id="IPR016193">
    <property type="entry name" value="Cytidine_deaminase-like"/>
</dbReference>
<dbReference type="InterPro" id="IPR050765">
    <property type="entry name" value="Riboflavin_Biosynth_HTPR"/>
</dbReference>
<dbReference type="InterPro" id="IPR024072">
    <property type="entry name" value="DHFR-like_dom_sf"/>
</dbReference>